<dbReference type="InterPro" id="IPR012317">
    <property type="entry name" value="Poly(ADP-ribose)pol_cat_dom"/>
</dbReference>
<evidence type="ECO:0000256" key="1">
    <source>
        <dbReference type="ARBA" id="ARBA00024347"/>
    </source>
</evidence>
<dbReference type="GO" id="GO:0005634">
    <property type="term" value="C:nucleus"/>
    <property type="evidence" value="ECO:0007669"/>
    <property type="project" value="TreeGrafter"/>
</dbReference>
<dbReference type="GO" id="GO:0032481">
    <property type="term" value="P:positive regulation of type I interferon production"/>
    <property type="evidence" value="ECO:0007669"/>
    <property type="project" value="TreeGrafter"/>
</dbReference>
<organism evidence="4 5">
    <name type="scientific">Struthio camelus australis</name>
    <dbReference type="NCBI Taxonomy" id="441894"/>
    <lineage>
        <taxon>Eukaryota</taxon>
        <taxon>Metazoa</taxon>
        <taxon>Chordata</taxon>
        <taxon>Craniata</taxon>
        <taxon>Vertebrata</taxon>
        <taxon>Euteleostomi</taxon>
        <taxon>Archelosauria</taxon>
        <taxon>Archosauria</taxon>
        <taxon>Dinosauria</taxon>
        <taxon>Saurischia</taxon>
        <taxon>Theropoda</taxon>
        <taxon>Coelurosauria</taxon>
        <taxon>Aves</taxon>
        <taxon>Palaeognathae</taxon>
        <taxon>Struthioniformes</taxon>
        <taxon>Struthionidae</taxon>
        <taxon>Struthio</taxon>
    </lineage>
</organism>
<keyword evidence="2" id="KW-0520">NAD</keyword>
<evidence type="ECO:0000313" key="5">
    <source>
        <dbReference type="Proteomes" id="UP000053584"/>
    </source>
</evidence>
<reference evidence="4 5" key="1">
    <citation type="submission" date="2014-04" db="EMBL/GenBank/DDBJ databases">
        <title>Genome evolution of avian class.</title>
        <authorList>
            <person name="Zhang G."/>
            <person name="Li C."/>
        </authorList>
    </citation>
    <scope>NUCLEOTIDE SEQUENCE [LARGE SCALE GENOMIC DNA]</scope>
    <source>
        <strain evidence="4">BGI_N308</strain>
    </source>
</reference>
<dbReference type="EMBL" id="KL206566">
    <property type="protein sequence ID" value="KFV83905.1"/>
    <property type="molecule type" value="Genomic_DNA"/>
</dbReference>
<dbReference type="InterPro" id="IPR051712">
    <property type="entry name" value="ARTD-AVP"/>
</dbReference>
<sequence>QLVEVSCRTSKYRGTENLFQQTVNNYSIRRLQRIQNPMLWQHFSSFFFPWQKEQMKKKSPGQEVDQQLLFHGTSASHLAAICEQNFDWRVCGAHGTLYGRGSYFARDASYSHEYCPSRTGHQSMFVARVLVGDFVEGNSEYLRPPPRAGNANRLYDSCVDDPEDPSIFVIFEKHQVYPAYILEYTFSS</sequence>
<dbReference type="SUPFAM" id="SSF56399">
    <property type="entry name" value="ADP-ribosylation"/>
    <property type="match status" value="1"/>
</dbReference>
<feature type="domain" description="PARP catalytic" evidence="3">
    <location>
        <begin position="1"/>
        <end position="188"/>
    </location>
</feature>
<name>A0A093HWL1_STRCA</name>
<feature type="non-terminal residue" evidence="4">
    <location>
        <position position="188"/>
    </location>
</feature>
<comment type="similarity">
    <text evidence="1">Belongs to the ARTD/PARP family.</text>
</comment>
<dbReference type="GO" id="GO:0003950">
    <property type="term" value="F:NAD+ poly-ADP-ribosyltransferase activity"/>
    <property type="evidence" value="ECO:0007669"/>
    <property type="project" value="UniProtKB-UniRule"/>
</dbReference>
<dbReference type="PANTHER" id="PTHR45740:SF8">
    <property type="entry name" value="ZINC FINGER CCCH-TYPE ANTIVIRAL PROTEIN 1"/>
    <property type="match status" value="1"/>
</dbReference>
<keyword evidence="2" id="KW-0808">Transferase</keyword>
<dbReference type="CDD" id="cd01439">
    <property type="entry name" value="TCCD_inducible_PARP_like"/>
    <property type="match status" value="1"/>
</dbReference>
<dbReference type="GO" id="GO:1990404">
    <property type="term" value="F:NAD+-protein mono-ADP-ribosyltransferase activity"/>
    <property type="evidence" value="ECO:0007669"/>
    <property type="project" value="TreeGrafter"/>
</dbReference>
<dbReference type="Pfam" id="PF00644">
    <property type="entry name" value="PARP"/>
    <property type="match status" value="1"/>
</dbReference>
<keyword evidence="2" id="KW-0328">Glycosyltransferase</keyword>
<dbReference type="GO" id="GO:0061014">
    <property type="term" value="P:positive regulation of mRNA catabolic process"/>
    <property type="evidence" value="ECO:0007669"/>
    <property type="project" value="TreeGrafter"/>
</dbReference>
<accession>A0A093HWL1</accession>
<dbReference type="GO" id="GO:0009615">
    <property type="term" value="P:response to virus"/>
    <property type="evidence" value="ECO:0007669"/>
    <property type="project" value="TreeGrafter"/>
</dbReference>
<evidence type="ECO:0000259" key="3">
    <source>
        <dbReference type="PROSITE" id="PS51059"/>
    </source>
</evidence>
<gene>
    <name evidence="4" type="ORF">N308_00436</name>
</gene>
<dbReference type="GO" id="GO:0003723">
    <property type="term" value="F:RNA binding"/>
    <property type="evidence" value="ECO:0007669"/>
    <property type="project" value="TreeGrafter"/>
</dbReference>
<proteinExistence type="inferred from homology"/>
<dbReference type="Proteomes" id="UP000053584">
    <property type="component" value="Unassembled WGS sequence"/>
</dbReference>
<dbReference type="Gene3D" id="3.90.228.10">
    <property type="match status" value="1"/>
</dbReference>
<dbReference type="PROSITE" id="PS51059">
    <property type="entry name" value="PARP_CATALYTIC"/>
    <property type="match status" value="1"/>
</dbReference>
<feature type="non-terminal residue" evidence="4">
    <location>
        <position position="1"/>
    </location>
</feature>
<keyword evidence="5" id="KW-1185">Reference proteome</keyword>
<dbReference type="EC" id="2.4.2.-" evidence="2"/>
<dbReference type="AlphaFoldDB" id="A0A093HWL1"/>
<evidence type="ECO:0000313" key="4">
    <source>
        <dbReference type="EMBL" id="KFV83905.1"/>
    </source>
</evidence>
<evidence type="ECO:0000256" key="2">
    <source>
        <dbReference type="RuleBase" id="RU362114"/>
    </source>
</evidence>
<protein>
    <recommendedName>
        <fullName evidence="2">Poly [ADP-ribose] polymerase</fullName>
        <shortName evidence="2">PARP</shortName>
        <ecNumber evidence="2">2.4.2.-</ecNumber>
    </recommendedName>
</protein>
<dbReference type="PANTHER" id="PTHR45740">
    <property type="entry name" value="POLY [ADP-RIBOSE] POLYMERASE"/>
    <property type="match status" value="1"/>
</dbReference>